<keyword evidence="3" id="KW-1185">Reference proteome</keyword>
<comment type="caution">
    <text evidence="2">The sequence shown here is derived from an EMBL/GenBank/DDBJ whole genome shotgun (WGS) entry which is preliminary data.</text>
</comment>
<accession>A0A7J0HFP9</accession>
<dbReference type="EMBL" id="BJWL01000029">
    <property type="protein sequence ID" value="GFZ21892.1"/>
    <property type="molecule type" value="Genomic_DNA"/>
</dbReference>
<evidence type="ECO:0000313" key="2">
    <source>
        <dbReference type="EMBL" id="GFZ21892.1"/>
    </source>
</evidence>
<proteinExistence type="predicted"/>
<feature type="compositionally biased region" description="Polar residues" evidence="1">
    <location>
        <begin position="1"/>
        <end position="19"/>
    </location>
</feature>
<protein>
    <submittedName>
        <fullName evidence="2">Uncharacterized protein</fullName>
    </submittedName>
</protein>
<organism evidence="2 3">
    <name type="scientific">Actinidia rufa</name>
    <dbReference type="NCBI Taxonomy" id="165716"/>
    <lineage>
        <taxon>Eukaryota</taxon>
        <taxon>Viridiplantae</taxon>
        <taxon>Streptophyta</taxon>
        <taxon>Embryophyta</taxon>
        <taxon>Tracheophyta</taxon>
        <taxon>Spermatophyta</taxon>
        <taxon>Magnoliopsida</taxon>
        <taxon>eudicotyledons</taxon>
        <taxon>Gunneridae</taxon>
        <taxon>Pentapetalae</taxon>
        <taxon>asterids</taxon>
        <taxon>Ericales</taxon>
        <taxon>Actinidiaceae</taxon>
        <taxon>Actinidia</taxon>
    </lineage>
</organism>
<name>A0A7J0HFP9_9ERIC</name>
<sequence length="111" mass="12028">MVSRKGSSNVPNDQDNSDWLQLDADNGGGIQCVTRHISKLEHKCSPPPHPYNGDSGGLTLSKDDDDGNGNRHRDGKGGGGTMQASEPQGRQLDYVMLEKITRTRNLLLVCP</sequence>
<reference evidence="2 3" key="1">
    <citation type="submission" date="2019-07" db="EMBL/GenBank/DDBJ databases">
        <title>De Novo Assembly of kiwifruit Actinidia rufa.</title>
        <authorList>
            <person name="Sugita-Konishi S."/>
            <person name="Sato K."/>
            <person name="Mori E."/>
            <person name="Abe Y."/>
            <person name="Kisaki G."/>
            <person name="Hamano K."/>
            <person name="Suezawa K."/>
            <person name="Otani M."/>
            <person name="Fukuda T."/>
            <person name="Manabe T."/>
            <person name="Gomi K."/>
            <person name="Tabuchi M."/>
            <person name="Akimitsu K."/>
            <person name="Kataoka I."/>
        </authorList>
    </citation>
    <scope>NUCLEOTIDE SEQUENCE [LARGE SCALE GENOMIC DNA]</scope>
    <source>
        <strain evidence="3">cv. Fuchu</strain>
    </source>
</reference>
<evidence type="ECO:0000256" key="1">
    <source>
        <dbReference type="SAM" id="MobiDB-lite"/>
    </source>
</evidence>
<gene>
    <name evidence="2" type="ORF">Acr_29g0010540</name>
</gene>
<feature type="region of interest" description="Disordered" evidence="1">
    <location>
        <begin position="41"/>
        <end position="90"/>
    </location>
</feature>
<evidence type="ECO:0000313" key="3">
    <source>
        <dbReference type="Proteomes" id="UP000585474"/>
    </source>
</evidence>
<dbReference type="Proteomes" id="UP000585474">
    <property type="component" value="Unassembled WGS sequence"/>
</dbReference>
<feature type="region of interest" description="Disordered" evidence="1">
    <location>
        <begin position="1"/>
        <end position="25"/>
    </location>
</feature>
<dbReference type="AlphaFoldDB" id="A0A7J0HFP9"/>